<evidence type="ECO:0000256" key="9">
    <source>
        <dbReference type="SAM" id="MobiDB-lite"/>
    </source>
</evidence>
<feature type="transmembrane region" description="Helical" evidence="10">
    <location>
        <begin position="67"/>
        <end position="100"/>
    </location>
</feature>
<keyword evidence="5" id="KW-0547">Nucleotide-binding</keyword>
<organism evidence="14 15">
    <name type="scientific">Kineosporia babensis</name>
    <dbReference type="NCBI Taxonomy" id="499548"/>
    <lineage>
        <taxon>Bacteria</taxon>
        <taxon>Bacillati</taxon>
        <taxon>Actinomycetota</taxon>
        <taxon>Actinomycetes</taxon>
        <taxon>Kineosporiales</taxon>
        <taxon>Kineosporiaceae</taxon>
        <taxon>Kineosporia</taxon>
    </lineage>
</organism>
<name>A0A9X1NBU3_9ACTN</name>
<dbReference type="InterPro" id="IPR011712">
    <property type="entry name" value="Sig_transdc_His_kin_sub3_dim/P"/>
</dbReference>
<dbReference type="EC" id="2.7.13.3" evidence="2"/>
<sequence>MYGWLRRFAHDHPIRHRLAADLLVVAAALIAAGASVIYVAGLVGWPAALLCSLPPALALFWRRRAPFTVLGISVLAMLVEWGLAVPVNGAQTALLISLYTIARHEPVRSGRIALGVCLALVALASTRMPYQSLGNAFLQALFVIVVWVLATNIALRHSYLQALEERAARLERERDAAVHAATLTERTRIAREMHDVVAHHVSVMVVQAEGATWAIDTAPGQARAAVTTIAETGRSTLTELRRLLGVLRDGGSESVSPQPEFADIVALVDQFRLSGLDVQGGAVPDAGGIPESVQLAVYRVIEEGLTNALKHGGAGVRVNVGVDMLFSTGEIQVEVATAGAAEGAEPASGKKIGAEATPTAVPGTGHSPVPGTGHGPIPGTGHGLIGIRERAALFDGRTEIGPTPDGGFLVRAWFPVGAS</sequence>
<dbReference type="Proteomes" id="UP001138997">
    <property type="component" value="Unassembled WGS sequence"/>
</dbReference>
<reference evidence="14" key="1">
    <citation type="submission" date="2021-11" db="EMBL/GenBank/DDBJ databases">
        <title>Streptomyces corallinus and Kineosporia corallina sp. nov., two new coral-derived marine actinobacteria.</title>
        <authorList>
            <person name="Buangrab K."/>
            <person name="Sutthacheep M."/>
            <person name="Yeemin T."/>
            <person name="Harunari E."/>
            <person name="Igarashi Y."/>
            <person name="Sripreechasak P."/>
            <person name="Kanchanasin P."/>
            <person name="Tanasupawat S."/>
            <person name="Phongsopitanun W."/>
        </authorList>
    </citation>
    <scope>NUCLEOTIDE SEQUENCE</scope>
    <source>
        <strain evidence="14">JCM 31032</strain>
    </source>
</reference>
<keyword evidence="7" id="KW-0067">ATP-binding</keyword>
<evidence type="ECO:0000313" key="14">
    <source>
        <dbReference type="EMBL" id="MCD5310416.1"/>
    </source>
</evidence>
<accession>A0A9X1NBU3</accession>
<keyword evidence="3" id="KW-0597">Phosphoprotein</keyword>
<evidence type="ECO:0000256" key="7">
    <source>
        <dbReference type="ARBA" id="ARBA00022840"/>
    </source>
</evidence>
<dbReference type="InterPro" id="IPR055558">
    <property type="entry name" value="DUF7134"/>
</dbReference>
<feature type="transmembrane region" description="Helical" evidence="10">
    <location>
        <begin position="21"/>
        <end position="47"/>
    </location>
</feature>
<feature type="domain" description="DUF7134" evidence="13">
    <location>
        <begin position="15"/>
        <end position="153"/>
    </location>
</feature>
<dbReference type="GO" id="GO:0005524">
    <property type="term" value="F:ATP binding"/>
    <property type="evidence" value="ECO:0007669"/>
    <property type="project" value="UniProtKB-KW"/>
</dbReference>
<evidence type="ECO:0000259" key="13">
    <source>
        <dbReference type="Pfam" id="PF23539"/>
    </source>
</evidence>
<evidence type="ECO:0000256" key="10">
    <source>
        <dbReference type="SAM" id="Phobius"/>
    </source>
</evidence>
<dbReference type="RefSeq" id="WP_231439340.1">
    <property type="nucleotide sequence ID" value="NZ_JAJOMB010000002.1"/>
</dbReference>
<dbReference type="GO" id="GO:0046983">
    <property type="term" value="F:protein dimerization activity"/>
    <property type="evidence" value="ECO:0007669"/>
    <property type="project" value="InterPro"/>
</dbReference>
<comment type="caution">
    <text evidence="14">The sequence shown here is derived from an EMBL/GenBank/DDBJ whole genome shotgun (WGS) entry which is preliminary data.</text>
</comment>
<feature type="domain" description="Signal transduction histidine kinase subgroup 3 dimerisation and phosphoacceptor" evidence="12">
    <location>
        <begin position="185"/>
        <end position="250"/>
    </location>
</feature>
<evidence type="ECO:0000313" key="15">
    <source>
        <dbReference type="Proteomes" id="UP001138997"/>
    </source>
</evidence>
<evidence type="ECO:0000256" key="3">
    <source>
        <dbReference type="ARBA" id="ARBA00022553"/>
    </source>
</evidence>
<dbReference type="GO" id="GO:0016020">
    <property type="term" value="C:membrane"/>
    <property type="evidence" value="ECO:0007669"/>
    <property type="project" value="InterPro"/>
</dbReference>
<feature type="compositionally biased region" description="Gly residues" evidence="9">
    <location>
        <begin position="372"/>
        <end position="382"/>
    </location>
</feature>
<evidence type="ECO:0000259" key="11">
    <source>
        <dbReference type="Pfam" id="PF02518"/>
    </source>
</evidence>
<comment type="catalytic activity">
    <reaction evidence="1">
        <text>ATP + protein L-histidine = ADP + protein N-phospho-L-histidine.</text>
        <dbReference type="EC" id="2.7.13.3"/>
    </reaction>
</comment>
<feature type="transmembrane region" description="Helical" evidence="10">
    <location>
        <begin position="136"/>
        <end position="155"/>
    </location>
</feature>
<dbReference type="Gene3D" id="1.20.5.1930">
    <property type="match status" value="1"/>
</dbReference>
<keyword evidence="8" id="KW-0902">Two-component regulatory system</keyword>
<dbReference type="EMBL" id="JAJOMB010000002">
    <property type="protein sequence ID" value="MCD5310416.1"/>
    <property type="molecule type" value="Genomic_DNA"/>
</dbReference>
<keyword evidence="10" id="KW-0812">Transmembrane</keyword>
<dbReference type="GO" id="GO:0000155">
    <property type="term" value="F:phosphorelay sensor kinase activity"/>
    <property type="evidence" value="ECO:0007669"/>
    <property type="project" value="InterPro"/>
</dbReference>
<evidence type="ECO:0000256" key="5">
    <source>
        <dbReference type="ARBA" id="ARBA00022741"/>
    </source>
</evidence>
<dbReference type="SUPFAM" id="SSF55874">
    <property type="entry name" value="ATPase domain of HSP90 chaperone/DNA topoisomerase II/histidine kinase"/>
    <property type="match status" value="1"/>
</dbReference>
<evidence type="ECO:0000256" key="2">
    <source>
        <dbReference type="ARBA" id="ARBA00012438"/>
    </source>
</evidence>
<keyword evidence="6 14" id="KW-0418">Kinase</keyword>
<dbReference type="Pfam" id="PF23539">
    <property type="entry name" value="DUF7134"/>
    <property type="match status" value="1"/>
</dbReference>
<feature type="region of interest" description="Disordered" evidence="9">
    <location>
        <begin position="342"/>
        <end position="382"/>
    </location>
</feature>
<evidence type="ECO:0000256" key="1">
    <source>
        <dbReference type="ARBA" id="ARBA00000085"/>
    </source>
</evidence>
<evidence type="ECO:0000256" key="4">
    <source>
        <dbReference type="ARBA" id="ARBA00022679"/>
    </source>
</evidence>
<dbReference type="InterPro" id="IPR036890">
    <property type="entry name" value="HATPase_C_sf"/>
</dbReference>
<evidence type="ECO:0000259" key="12">
    <source>
        <dbReference type="Pfam" id="PF07730"/>
    </source>
</evidence>
<dbReference type="InterPro" id="IPR003594">
    <property type="entry name" value="HATPase_dom"/>
</dbReference>
<feature type="domain" description="Histidine kinase/HSP90-like ATPase" evidence="11">
    <location>
        <begin position="294"/>
        <end position="416"/>
    </location>
</feature>
<keyword evidence="15" id="KW-1185">Reference proteome</keyword>
<protein>
    <recommendedName>
        <fullName evidence="2">histidine kinase</fullName>
        <ecNumber evidence="2">2.7.13.3</ecNumber>
    </recommendedName>
</protein>
<evidence type="ECO:0000256" key="8">
    <source>
        <dbReference type="ARBA" id="ARBA00023012"/>
    </source>
</evidence>
<dbReference type="Pfam" id="PF07730">
    <property type="entry name" value="HisKA_3"/>
    <property type="match status" value="1"/>
</dbReference>
<keyword evidence="10" id="KW-0472">Membrane</keyword>
<keyword evidence="10" id="KW-1133">Transmembrane helix</keyword>
<proteinExistence type="predicted"/>
<dbReference type="AlphaFoldDB" id="A0A9X1NBU3"/>
<dbReference type="CDD" id="cd16917">
    <property type="entry name" value="HATPase_UhpB-NarQ-NarX-like"/>
    <property type="match status" value="1"/>
</dbReference>
<keyword evidence="4" id="KW-0808">Transferase</keyword>
<dbReference type="PANTHER" id="PTHR24421">
    <property type="entry name" value="NITRATE/NITRITE SENSOR PROTEIN NARX-RELATED"/>
    <property type="match status" value="1"/>
</dbReference>
<evidence type="ECO:0000256" key="6">
    <source>
        <dbReference type="ARBA" id="ARBA00022777"/>
    </source>
</evidence>
<dbReference type="InterPro" id="IPR050482">
    <property type="entry name" value="Sensor_HK_TwoCompSys"/>
</dbReference>
<gene>
    <name evidence="14" type="ORF">LR394_05885</name>
</gene>
<dbReference type="Gene3D" id="3.30.565.10">
    <property type="entry name" value="Histidine kinase-like ATPase, C-terminal domain"/>
    <property type="match status" value="1"/>
</dbReference>
<feature type="transmembrane region" description="Helical" evidence="10">
    <location>
        <begin position="112"/>
        <end position="130"/>
    </location>
</feature>
<dbReference type="PANTHER" id="PTHR24421:SF10">
    <property type="entry name" value="NITRATE_NITRITE SENSOR PROTEIN NARQ"/>
    <property type="match status" value="1"/>
</dbReference>
<dbReference type="Pfam" id="PF02518">
    <property type="entry name" value="HATPase_c"/>
    <property type="match status" value="1"/>
</dbReference>